<organism evidence="1 2">
    <name type="scientific">Methylobacterium nodulans (strain LMG 21967 / CNCM I-2342 / ORS 2060)</name>
    <dbReference type="NCBI Taxonomy" id="460265"/>
    <lineage>
        <taxon>Bacteria</taxon>
        <taxon>Pseudomonadati</taxon>
        <taxon>Pseudomonadota</taxon>
        <taxon>Alphaproteobacteria</taxon>
        <taxon>Hyphomicrobiales</taxon>
        <taxon>Methylobacteriaceae</taxon>
        <taxon>Methylobacterium</taxon>
    </lineage>
</organism>
<dbReference type="KEGG" id="mno:Mnod_4499"/>
<protein>
    <submittedName>
        <fullName evidence="1">Uncharacterized protein</fullName>
    </submittedName>
</protein>
<gene>
    <name evidence="1" type="ordered locus">Mnod_4499</name>
</gene>
<dbReference type="Proteomes" id="UP000008207">
    <property type="component" value="Chromosome"/>
</dbReference>
<sequence length="91" mass="9658">MTEPAPEPTRILTFPQAVPAAPADENTASMIEVLQEQLRLAREGKLRSVAVVSVSSDGASIGTQWSCTHGDISSLIGKLTVLAHDMMAARK</sequence>
<name>B8ICX5_METNO</name>
<evidence type="ECO:0000313" key="1">
    <source>
        <dbReference type="EMBL" id="ACL59367.1"/>
    </source>
</evidence>
<dbReference type="HOGENOM" id="CLU_2423574_0_0_5"/>
<accession>B8ICX5</accession>
<reference evidence="1 2" key="1">
    <citation type="submission" date="2009-01" db="EMBL/GenBank/DDBJ databases">
        <title>Complete sequence of chromosome of Methylobacterium nodulans ORS 2060.</title>
        <authorList>
            <consortium name="US DOE Joint Genome Institute"/>
            <person name="Lucas S."/>
            <person name="Copeland A."/>
            <person name="Lapidus A."/>
            <person name="Glavina del Rio T."/>
            <person name="Dalin E."/>
            <person name="Tice H."/>
            <person name="Bruce D."/>
            <person name="Goodwin L."/>
            <person name="Pitluck S."/>
            <person name="Sims D."/>
            <person name="Brettin T."/>
            <person name="Detter J.C."/>
            <person name="Han C."/>
            <person name="Larimer F."/>
            <person name="Land M."/>
            <person name="Hauser L."/>
            <person name="Kyrpides N."/>
            <person name="Ivanova N."/>
            <person name="Marx C.J."/>
            <person name="Richardson P."/>
        </authorList>
    </citation>
    <scope>NUCLEOTIDE SEQUENCE [LARGE SCALE GENOMIC DNA]</scope>
    <source>
        <strain evidence="2">LMG 21967 / CNCM I-2342 / ORS 2060</strain>
    </source>
</reference>
<keyword evidence="2" id="KW-1185">Reference proteome</keyword>
<evidence type="ECO:0000313" key="2">
    <source>
        <dbReference type="Proteomes" id="UP000008207"/>
    </source>
</evidence>
<dbReference type="OrthoDB" id="8003935at2"/>
<proteinExistence type="predicted"/>
<dbReference type="RefSeq" id="WP_015931005.1">
    <property type="nucleotide sequence ID" value="NC_011894.1"/>
</dbReference>
<dbReference type="AlphaFoldDB" id="B8ICX5"/>
<dbReference type="EMBL" id="CP001349">
    <property type="protein sequence ID" value="ACL59367.1"/>
    <property type="molecule type" value="Genomic_DNA"/>
</dbReference>
<dbReference type="eggNOG" id="ENOG50343Z7">
    <property type="taxonomic scope" value="Bacteria"/>
</dbReference>
<dbReference type="STRING" id="460265.Mnod_4499"/>